<evidence type="ECO:0000313" key="9">
    <source>
        <dbReference type="Proteomes" id="UP000031036"/>
    </source>
</evidence>
<gene>
    <name evidence="8" type="primary">paqr7b</name>
    <name evidence="8" type="ORF">Tcan_02633</name>
</gene>
<keyword evidence="3 7" id="KW-0812">Transmembrane</keyword>
<evidence type="ECO:0000256" key="2">
    <source>
        <dbReference type="ARBA" id="ARBA00007018"/>
    </source>
</evidence>
<keyword evidence="8" id="KW-0675">Receptor</keyword>
<name>A0A0B2VJ87_TOXCA</name>
<protein>
    <submittedName>
        <fullName evidence="8">Membrane progestin receptor alpha-B</fullName>
    </submittedName>
</protein>
<evidence type="ECO:0000256" key="3">
    <source>
        <dbReference type="ARBA" id="ARBA00022692"/>
    </source>
</evidence>
<keyword evidence="5 7" id="KW-0472">Membrane</keyword>
<dbReference type="Proteomes" id="UP000031036">
    <property type="component" value="Unassembled WGS sequence"/>
</dbReference>
<proteinExistence type="inferred from homology"/>
<keyword evidence="6" id="KW-0479">Metal-binding</keyword>
<evidence type="ECO:0000256" key="6">
    <source>
        <dbReference type="PIRSR" id="PIRSR604254-1"/>
    </source>
</evidence>
<feature type="binding site" evidence="6">
    <location>
        <position position="240"/>
    </location>
    <ligand>
        <name>Zn(2+)</name>
        <dbReference type="ChEBI" id="CHEBI:29105"/>
    </ligand>
</feature>
<dbReference type="OMA" id="YAVEPNY"/>
<keyword evidence="4 7" id="KW-1133">Transmembrane helix</keyword>
<feature type="transmembrane region" description="Helical" evidence="7">
    <location>
        <begin position="101"/>
        <end position="123"/>
    </location>
</feature>
<feature type="transmembrane region" description="Helical" evidence="7">
    <location>
        <begin position="167"/>
        <end position="185"/>
    </location>
</feature>
<feature type="binding site" evidence="6">
    <location>
        <position position="90"/>
    </location>
    <ligand>
        <name>Zn(2+)</name>
        <dbReference type="ChEBI" id="CHEBI:29105"/>
    </ligand>
</feature>
<accession>A0A0B2VJ87</accession>
<comment type="subcellular location">
    <subcellularLocation>
        <location evidence="1">Membrane</location>
        <topology evidence="1">Multi-pass membrane protein</topology>
    </subcellularLocation>
</comment>
<dbReference type="GO" id="GO:0038023">
    <property type="term" value="F:signaling receptor activity"/>
    <property type="evidence" value="ECO:0007669"/>
    <property type="project" value="TreeGrafter"/>
</dbReference>
<dbReference type="Pfam" id="PF03006">
    <property type="entry name" value="HlyIII"/>
    <property type="match status" value="1"/>
</dbReference>
<evidence type="ECO:0000313" key="8">
    <source>
        <dbReference type="EMBL" id="KHN81454.1"/>
    </source>
</evidence>
<dbReference type="PANTHER" id="PTHR20855">
    <property type="entry name" value="ADIPOR/PROGESTIN RECEPTOR-RELATED"/>
    <property type="match status" value="1"/>
</dbReference>
<sequence>MLADSEVPQLLKRSHIRSGYRPLNQSWRYYIVSAFIIHNEFINIWTHLVSLIYLCYAYVHSELQTDRPRLPLLLLYFGIFSLFACSALAHLMHSRSPLDHIFWYLIDFAGIAVFSVSVGLQRYTCAQQLSTVVEVIFLPGLLLIALLLQFLSSSYLFVCRPYWPPRIHIRAASCLLLTCWLYWPLLQRYSSFDQGDFSLSLHTRAFIWLLISGFFISGQIPERFAPGLFDFFGYGHQLFHVCIIMVTWNLCEAAHLDCSYSDTITSNNRHLSSIVCLILTLAVIVSSIKNLMKSAKCICY</sequence>
<keyword evidence="6" id="KW-0862">Zinc</keyword>
<dbReference type="EMBL" id="JPKZ01001514">
    <property type="protein sequence ID" value="KHN81454.1"/>
    <property type="molecule type" value="Genomic_DNA"/>
</dbReference>
<feature type="binding site" evidence="6">
    <location>
        <position position="236"/>
    </location>
    <ligand>
        <name>Zn(2+)</name>
        <dbReference type="ChEBI" id="CHEBI:29105"/>
    </ligand>
</feature>
<dbReference type="GO" id="GO:0046872">
    <property type="term" value="F:metal ion binding"/>
    <property type="evidence" value="ECO:0007669"/>
    <property type="project" value="UniProtKB-KW"/>
</dbReference>
<dbReference type="PANTHER" id="PTHR20855:SF92">
    <property type="entry name" value="PROGESTIN AND ADIPOQ RECEPTOR FAMILY MEMBER 3-LIKE"/>
    <property type="match status" value="1"/>
</dbReference>
<dbReference type="InterPro" id="IPR004254">
    <property type="entry name" value="AdipoR/HlyIII-related"/>
</dbReference>
<evidence type="ECO:0000256" key="4">
    <source>
        <dbReference type="ARBA" id="ARBA00022989"/>
    </source>
</evidence>
<feature type="transmembrane region" description="Helical" evidence="7">
    <location>
        <begin position="71"/>
        <end position="89"/>
    </location>
</feature>
<comment type="caution">
    <text evidence="8">The sequence shown here is derived from an EMBL/GenBank/DDBJ whole genome shotgun (WGS) entry which is preliminary data.</text>
</comment>
<reference evidence="8 9" key="1">
    <citation type="submission" date="2014-11" db="EMBL/GenBank/DDBJ databases">
        <title>Genetic blueprint of the zoonotic pathogen Toxocara canis.</title>
        <authorList>
            <person name="Zhu X.-Q."/>
            <person name="Korhonen P.K."/>
            <person name="Cai H."/>
            <person name="Young N.D."/>
            <person name="Nejsum P."/>
            <person name="von Samson-Himmelstjerna G."/>
            <person name="Boag P.R."/>
            <person name="Tan P."/>
            <person name="Li Q."/>
            <person name="Min J."/>
            <person name="Yang Y."/>
            <person name="Wang X."/>
            <person name="Fang X."/>
            <person name="Hall R.S."/>
            <person name="Hofmann A."/>
            <person name="Sternberg P.W."/>
            <person name="Jex A.R."/>
            <person name="Gasser R.B."/>
        </authorList>
    </citation>
    <scope>NUCLEOTIDE SEQUENCE [LARGE SCALE GENOMIC DNA]</scope>
    <source>
        <strain evidence="8">PN_DK_2014</strain>
    </source>
</reference>
<feature type="transmembrane region" description="Helical" evidence="7">
    <location>
        <begin position="197"/>
        <end position="216"/>
    </location>
</feature>
<evidence type="ECO:0000256" key="7">
    <source>
        <dbReference type="SAM" id="Phobius"/>
    </source>
</evidence>
<dbReference type="STRING" id="6265.A0A0B2VJ87"/>
<dbReference type="AlphaFoldDB" id="A0A0B2VJ87"/>
<dbReference type="OrthoDB" id="529367at2759"/>
<evidence type="ECO:0000256" key="5">
    <source>
        <dbReference type="ARBA" id="ARBA00023136"/>
    </source>
</evidence>
<organism evidence="8 9">
    <name type="scientific">Toxocara canis</name>
    <name type="common">Canine roundworm</name>
    <dbReference type="NCBI Taxonomy" id="6265"/>
    <lineage>
        <taxon>Eukaryota</taxon>
        <taxon>Metazoa</taxon>
        <taxon>Ecdysozoa</taxon>
        <taxon>Nematoda</taxon>
        <taxon>Chromadorea</taxon>
        <taxon>Rhabditida</taxon>
        <taxon>Spirurina</taxon>
        <taxon>Ascaridomorpha</taxon>
        <taxon>Ascaridoidea</taxon>
        <taxon>Toxocaridae</taxon>
        <taxon>Toxocara</taxon>
    </lineage>
</organism>
<dbReference type="GO" id="GO:0016020">
    <property type="term" value="C:membrane"/>
    <property type="evidence" value="ECO:0007669"/>
    <property type="project" value="UniProtKB-SubCell"/>
</dbReference>
<feature type="transmembrane region" description="Helical" evidence="7">
    <location>
        <begin position="270"/>
        <end position="288"/>
    </location>
</feature>
<keyword evidence="9" id="KW-1185">Reference proteome</keyword>
<evidence type="ECO:0000256" key="1">
    <source>
        <dbReference type="ARBA" id="ARBA00004141"/>
    </source>
</evidence>
<comment type="similarity">
    <text evidence="2">Belongs to the ADIPOR family.</text>
</comment>
<feature type="transmembrane region" description="Helical" evidence="7">
    <location>
        <begin position="135"/>
        <end position="158"/>
    </location>
</feature>
<feature type="transmembrane region" description="Helical" evidence="7">
    <location>
        <begin position="228"/>
        <end position="250"/>
    </location>
</feature>
<feature type="transmembrane region" description="Helical" evidence="7">
    <location>
        <begin position="29"/>
        <end position="59"/>
    </location>
</feature>